<evidence type="ECO:0000313" key="2">
    <source>
        <dbReference type="EMBL" id="QNE89760.1"/>
    </source>
</evidence>
<keyword evidence="3" id="KW-1185">Reference proteome</keyword>
<evidence type="ECO:0000259" key="1">
    <source>
        <dbReference type="Pfam" id="PF12146"/>
    </source>
</evidence>
<reference evidence="2 3" key="1">
    <citation type="submission" date="2020-07" db="EMBL/GenBank/DDBJ databases">
        <title>Complete genome and description of Corynebacterium incognita strain Marseille-Q3630 sp. nov.</title>
        <authorList>
            <person name="Boxberger M."/>
        </authorList>
    </citation>
    <scope>NUCLEOTIDE SEQUENCE [LARGE SCALE GENOMIC DNA]</scope>
    <source>
        <strain evidence="2 3">Marseille-Q3630</strain>
    </source>
</reference>
<dbReference type="KEGG" id="cik:H0194_01505"/>
<protein>
    <submittedName>
        <fullName evidence="2">Alpha/beta hydrolase</fullName>
    </submittedName>
</protein>
<dbReference type="InterPro" id="IPR022742">
    <property type="entry name" value="Hydrolase_4"/>
</dbReference>
<dbReference type="Gene3D" id="3.40.50.1820">
    <property type="entry name" value="alpha/beta hydrolase"/>
    <property type="match status" value="1"/>
</dbReference>
<dbReference type="InterPro" id="IPR029058">
    <property type="entry name" value="AB_hydrolase_fold"/>
</dbReference>
<accession>A0A7G7CQ94</accession>
<sequence>MDLVWCNDILGDDFQVTFLPLGDDPDGETPVRAALVRYQPDAAESLAGRPALLLVHGMTDYFFQEHVAHHYHELGYAVYGLDLRKCGRARTEGQRWHYVTTLDHYFVDLEAASDALMAEHPQCTIMAHSTGGLICALWLNHLRETDPVRHGWFHGLILNSPWLGMMVPPQVEKALRPIVTFFGGYFPRLPLPGKGMTGYGESLHAAHHGEWTYDLRFKPLPGHPKYLGWLRAVVLGQDKVQSGTVDVGVPFLTLCSNTTRLGKPYSPETDTADAIVDVADIKRFAPMLGAAGELHPLQGARHDVYLSLQPAREEALRVTDRWLKQNQ</sequence>
<dbReference type="RefSeq" id="WP_185176134.1">
    <property type="nucleotide sequence ID" value="NZ_CP059404.1"/>
</dbReference>
<organism evidence="2 3">
    <name type="scientific">Corynebacterium incognita</name>
    <dbReference type="NCBI Taxonomy" id="2754725"/>
    <lineage>
        <taxon>Bacteria</taxon>
        <taxon>Bacillati</taxon>
        <taxon>Actinomycetota</taxon>
        <taxon>Actinomycetes</taxon>
        <taxon>Mycobacteriales</taxon>
        <taxon>Corynebacteriaceae</taxon>
        <taxon>Corynebacterium</taxon>
    </lineage>
</organism>
<dbReference type="PANTHER" id="PTHR11614">
    <property type="entry name" value="PHOSPHOLIPASE-RELATED"/>
    <property type="match status" value="1"/>
</dbReference>
<proteinExistence type="predicted"/>
<dbReference type="GO" id="GO:0016787">
    <property type="term" value="F:hydrolase activity"/>
    <property type="evidence" value="ECO:0007669"/>
    <property type="project" value="UniProtKB-KW"/>
</dbReference>
<gene>
    <name evidence="2" type="ORF">H0194_01505</name>
</gene>
<name>A0A7G7CQ94_9CORY</name>
<dbReference type="SUPFAM" id="SSF53474">
    <property type="entry name" value="alpha/beta-Hydrolases"/>
    <property type="match status" value="1"/>
</dbReference>
<dbReference type="Pfam" id="PF12146">
    <property type="entry name" value="Hydrolase_4"/>
    <property type="match status" value="1"/>
</dbReference>
<dbReference type="InterPro" id="IPR051044">
    <property type="entry name" value="MAG_DAG_Lipase"/>
</dbReference>
<dbReference type="EMBL" id="CP059404">
    <property type="protein sequence ID" value="QNE89760.1"/>
    <property type="molecule type" value="Genomic_DNA"/>
</dbReference>
<keyword evidence="2" id="KW-0378">Hydrolase</keyword>
<dbReference type="AlphaFoldDB" id="A0A7G7CQ94"/>
<dbReference type="Proteomes" id="UP000515743">
    <property type="component" value="Chromosome"/>
</dbReference>
<evidence type="ECO:0000313" key="3">
    <source>
        <dbReference type="Proteomes" id="UP000515743"/>
    </source>
</evidence>
<feature type="domain" description="Serine aminopeptidase S33" evidence="1">
    <location>
        <begin position="50"/>
        <end position="265"/>
    </location>
</feature>